<evidence type="ECO:0000259" key="1">
    <source>
        <dbReference type="PROSITE" id="PS50972"/>
    </source>
</evidence>
<dbReference type="EMBL" id="JAWHQM010000035">
    <property type="protein sequence ID" value="KAK5633783.1"/>
    <property type="molecule type" value="Genomic_DNA"/>
</dbReference>
<evidence type="ECO:0000313" key="3">
    <source>
        <dbReference type="Proteomes" id="UP001305414"/>
    </source>
</evidence>
<dbReference type="GO" id="GO:0042558">
    <property type="term" value="P:pteridine-containing compound metabolic process"/>
    <property type="evidence" value="ECO:0007669"/>
    <property type="project" value="InterPro"/>
</dbReference>
<comment type="caution">
    <text evidence="2">The sequence shown here is derived from an EMBL/GenBank/DDBJ whole genome shotgun (WGS) entry which is preliminary data.</text>
</comment>
<gene>
    <name evidence="2" type="ORF">RRF57_009497</name>
</gene>
<reference evidence="2 3" key="1">
    <citation type="submission" date="2023-10" db="EMBL/GenBank/DDBJ databases">
        <title>Draft genome sequence of Xylaria bambusicola isolate GMP-LS, the root and basal stem rot pathogen of sugarcane in Indonesia.</title>
        <authorList>
            <person name="Selvaraj P."/>
            <person name="Muralishankar V."/>
            <person name="Muruganantham S."/>
            <person name="Sp S."/>
            <person name="Haryani S."/>
            <person name="Lau K.J.X."/>
            <person name="Naqvi N.I."/>
        </authorList>
    </citation>
    <scope>NUCLEOTIDE SEQUENCE [LARGE SCALE GENOMIC DNA]</scope>
    <source>
        <strain evidence="2">GMP-LS</strain>
    </source>
</reference>
<sequence length="70" mass="7465">MQVGIPQLAKSLMLEPVLGDEKTVDNASSVLGATSLLGSLNHLVSDDFTVRLGNLVLIQFARDTLLDEIA</sequence>
<feature type="domain" description="Pterin-binding" evidence="1">
    <location>
        <begin position="1"/>
        <end position="70"/>
    </location>
</feature>
<dbReference type="PROSITE" id="PS50972">
    <property type="entry name" value="PTERIN_BINDING"/>
    <property type="match status" value="1"/>
</dbReference>
<protein>
    <recommendedName>
        <fullName evidence="1">Pterin-binding domain-containing protein</fullName>
    </recommendedName>
</protein>
<dbReference type="AlphaFoldDB" id="A0AAN7UV28"/>
<dbReference type="InterPro" id="IPR000489">
    <property type="entry name" value="Pterin-binding_dom"/>
</dbReference>
<evidence type="ECO:0000313" key="2">
    <source>
        <dbReference type="EMBL" id="KAK5633783.1"/>
    </source>
</evidence>
<proteinExistence type="predicted"/>
<keyword evidence="3" id="KW-1185">Reference proteome</keyword>
<dbReference type="Proteomes" id="UP001305414">
    <property type="component" value="Unassembled WGS sequence"/>
</dbReference>
<name>A0AAN7UV28_9PEZI</name>
<accession>A0AAN7UV28</accession>
<organism evidence="2 3">
    <name type="scientific">Xylaria bambusicola</name>
    <dbReference type="NCBI Taxonomy" id="326684"/>
    <lineage>
        <taxon>Eukaryota</taxon>
        <taxon>Fungi</taxon>
        <taxon>Dikarya</taxon>
        <taxon>Ascomycota</taxon>
        <taxon>Pezizomycotina</taxon>
        <taxon>Sordariomycetes</taxon>
        <taxon>Xylariomycetidae</taxon>
        <taxon>Xylariales</taxon>
        <taxon>Xylariaceae</taxon>
        <taxon>Xylaria</taxon>
    </lineage>
</organism>